<dbReference type="EMBL" id="BEGY01000011">
    <property type="protein sequence ID" value="GAX75312.1"/>
    <property type="molecule type" value="Genomic_DNA"/>
</dbReference>
<feature type="region of interest" description="Disordered" evidence="1">
    <location>
        <begin position="605"/>
        <end position="673"/>
    </location>
</feature>
<feature type="region of interest" description="Disordered" evidence="1">
    <location>
        <begin position="384"/>
        <end position="433"/>
    </location>
</feature>
<feature type="region of interest" description="Disordered" evidence="1">
    <location>
        <begin position="1004"/>
        <end position="1045"/>
    </location>
</feature>
<proteinExistence type="predicted"/>
<protein>
    <submittedName>
        <fullName evidence="2">Uncharacterized protein</fullName>
    </submittedName>
</protein>
<feature type="compositionally biased region" description="Basic and acidic residues" evidence="1">
    <location>
        <begin position="1640"/>
        <end position="1655"/>
    </location>
</feature>
<feature type="compositionally biased region" description="Acidic residues" evidence="1">
    <location>
        <begin position="639"/>
        <end position="648"/>
    </location>
</feature>
<comment type="caution">
    <text evidence="2">The sequence shown here is derived from an EMBL/GenBank/DDBJ whole genome shotgun (WGS) entry which is preliminary data.</text>
</comment>
<accession>A0A250WXG2</accession>
<feature type="region of interest" description="Disordered" evidence="1">
    <location>
        <begin position="567"/>
        <end position="590"/>
    </location>
</feature>
<feature type="region of interest" description="Disordered" evidence="1">
    <location>
        <begin position="924"/>
        <end position="946"/>
    </location>
</feature>
<evidence type="ECO:0000313" key="3">
    <source>
        <dbReference type="Proteomes" id="UP000232323"/>
    </source>
</evidence>
<feature type="compositionally biased region" description="Basic and acidic residues" evidence="1">
    <location>
        <begin position="707"/>
        <end position="724"/>
    </location>
</feature>
<feature type="compositionally biased region" description="Polar residues" evidence="1">
    <location>
        <begin position="1004"/>
        <end position="1039"/>
    </location>
</feature>
<organism evidence="2 3">
    <name type="scientific">Chlamydomonas eustigma</name>
    <dbReference type="NCBI Taxonomy" id="1157962"/>
    <lineage>
        <taxon>Eukaryota</taxon>
        <taxon>Viridiplantae</taxon>
        <taxon>Chlorophyta</taxon>
        <taxon>core chlorophytes</taxon>
        <taxon>Chlorophyceae</taxon>
        <taxon>CS clade</taxon>
        <taxon>Chlamydomonadales</taxon>
        <taxon>Chlamydomonadaceae</taxon>
        <taxon>Chlamydomonas</taxon>
    </lineage>
</organism>
<keyword evidence="3" id="KW-1185">Reference proteome</keyword>
<feature type="region of interest" description="Disordered" evidence="1">
    <location>
        <begin position="698"/>
        <end position="736"/>
    </location>
</feature>
<dbReference type="Proteomes" id="UP000232323">
    <property type="component" value="Unassembled WGS sequence"/>
</dbReference>
<name>A0A250WXG2_9CHLO</name>
<reference evidence="2 3" key="1">
    <citation type="submission" date="2017-08" db="EMBL/GenBank/DDBJ databases">
        <title>Acidophilic green algal genome provides insights into adaptation to an acidic environment.</title>
        <authorList>
            <person name="Hirooka S."/>
            <person name="Hirose Y."/>
            <person name="Kanesaki Y."/>
            <person name="Higuchi S."/>
            <person name="Fujiwara T."/>
            <person name="Onuma R."/>
            <person name="Era A."/>
            <person name="Ohbayashi R."/>
            <person name="Uzuka A."/>
            <person name="Nozaki H."/>
            <person name="Yoshikawa H."/>
            <person name="Miyagishima S.Y."/>
        </authorList>
    </citation>
    <scope>NUCLEOTIDE SEQUENCE [LARGE SCALE GENOMIC DNA]</scope>
    <source>
        <strain evidence="2 3">NIES-2499</strain>
    </source>
</reference>
<evidence type="ECO:0000256" key="1">
    <source>
        <dbReference type="SAM" id="MobiDB-lite"/>
    </source>
</evidence>
<sequence length="1722" mass="191126">MQTEHYAGMKNCWDHEISSKRGSLKRGSAAVSAASTQRAPSLRTSSILHTVVKIDQHSAFHVDTVSTSKEEIQAPPLHEVLASMNFHLAKNNPASHRNSLSSKDFQPRMFVKRMGRKTATSAEPLGRTRRVSRSLLVDTPRRDSLIPDISNARSWIELQKQMMIGGGQEVNSDTTSDGGMATSNLHKWMTTTSDGGMATSNLHKWMTTTSDGGMATSNLHKWMTTTSDGGMATSNLHKWMTTTSDGGMATSNLHKWMTTTSDGGMATSNLHKWMTTTSDGGMATSNLHKWMTTTSGQPSLIIITSKSPRYDPQDYTLSASTAEKPIFADKIHIQDMPSQESSSEVTPSAPKSPLELNRALASTRWLIPSLEELLLNPGVEQRHQHEAQRVVEKQAPSALPDTSSDVLHQQRPPTDPTAKKGHHRSHSQQSTRPAKWLSFASGSVTCREIKRCNHPLDLYNLVKSRVLEMDAVALSTALDCYADLASSARNLSLDKEMETELLHLLCEHLAPIAAKDLGPVGVRTTLWALATVKALTLAQEADKKLKLSPAPDEIRTSLTGRGTHFVLRPSSVDRHQAHSHYSRDPEQENQQAVWMAAFRGGVKRSVLRSKSRADTSNKGGRTREVANSRSAITYREDDGTGDEDDDEGGSGRSTSTTSSPDYDSVDRYGQDQAHYGGYTSSLIQEGFGRRLATMQGLTSEVVSGSSDSRHDLVTPAKDLDPEKEKEEDEARDSSILQQSSSQYCAVSKRLSVTQSVRLLLQQLQENLLHNMDDFGHNGMAMCVWSLVLLKSPGRHEVLCALGKRIATQGWLETAKATDTAHLLWSYAEDRSDWSQHLSQESAMKLIRGFTDSMSHDPDRFHVNDLCRGLHSLQTFTRNPMRGFIHKIIQSICRRAHHMLPLNFVQLYMVLSRWQLQVKNDSIGFKQEESHSNQQEPPSPVREPLSSTQNLAIQFDEGSWSNRDHDQPVVLGCHGLQPAVFAAVAAPATYDLNGAVVAAPATDDLNGQQTANNDRSCSTTLASCSSNDGQYKAPGSSNDGQYKAPKHQPYVHAPQYIYMSQLRSLEDALVELVNLSQQRNKRRNQGDKNRVAAGGSHRVKQSVGNIWSTTNDIMVNAHSSAKRSRKTWTLYQNPKFRPDELATLLLGMSLMNSPPREETVQVLVSALVPQLLDCPLDRLLRLTMALVKLKSEPVTLLLEGTKGWSRSYIKNMPSLRMERAAYCFAKMFTHASLRSDKWNRLQELFSWMLAEVSLRLRLSQEFSSTYPTSPIPGPCSLSISSTMLSSAGFPVSTGSKVEQPALTASPLQGKQGFCKKEGLLAVAVQVQQPTLLSHQTAKAPATQLPIPQQPTGPLLARMIMAASKLGVSPEPEFMHMAYSKLATSLHTLQPSTLAQMSWALGHLKYRPPPRLIEELKREAEKYCTLNMCSQEQCCPRTLAVQIVWALEVLGYSDVQLVKKVCQAVWKTSFSLRPRHVASLSWVVARRLPAAHKFLILMARVACRFWRHFSVKSMIMMLIALSSSKVPPHRYTAFLEAARFWLMANISNIRQARHLRLMLRCFRSADFSLEGVFEEVVVRLQVMDEEEVRQKLEWEERQILRKAAKSKGQKKAVQTRDGVKKVKRIVDGKPPVSAPVQDAAVDLEKSPSRLSKDDKEQGLSLAVDDNTVKKSQNAALALTIPAEGFPSAYPNKDSNHTLCSSKPLSRLSQLLVRPIHARRQTGSL</sequence>
<dbReference type="OrthoDB" id="10689043at2759"/>
<gene>
    <name evidence="2" type="ORF">CEUSTIGMA_g2757.t1</name>
</gene>
<feature type="compositionally biased region" description="Basic and acidic residues" evidence="1">
    <location>
        <begin position="611"/>
        <end position="626"/>
    </location>
</feature>
<feature type="compositionally biased region" description="Basic and acidic residues" evidence="1">
    <location>
        <begin position="571"/>
        <end position="586"/>
    </location>
</feature>
<feature type="region of interest" description="Disordered" evidence="1">
    <location>
        <begin position="1637"/>
        <end position="1656"/>
    </location>
</feature>
<evidence type="ECO:0000313" key="2">
    <source>
        <dbReference type="EMBL" id="GAX75312.1"/>
    </source>
</evidence>